<protein>
    <submittedName>
        <fullName evidence="2">Uncharacterized protein</fullName>
    </submittedName>
</protein>
<reference evidence="2 3" key="1">
    <citation type="journal article" date="2008" name="Nature">
        <title>The genome of the choanoflagellate Monosiga brevicollis and the origin of metazoans.</title>
        <authorList>
            <consortium name="JGI Sequencing"/>
            <person name="King N."/>
            <person name="Westbrook M.J."/>
            <person name="Young S.L."/>
            <person name="Kuo A."/>
            <person name="Abedin M."/>
            <person name="Chapman J."/>
            <person name="Fairclough S."/>
            <person name="Hellsten U."/>
            <person name="Isogai Y."/>
            <person name="Letunic I."/>
            <person name="Marr M."/>
            <person name="Pincus D."/>
            <person name="Putnam N."/>
            <person name="Rokas A."/>
            <person name="Wright K.J."/>
            <person name="Zuzow R."/>
            <person name="Dirks W."/>
            <person name="Good M."/>
            <person name="Goodstein D."/>
            <person name="Lemons D."/>
            <person name="Li W."/>
            <person name="Lyons J.B."/>
            <person name="Morris A."/>
            <person name="Nichols S."/>
            <person name="Richter D.J."/>
            <person name="Salamov A."/>
            <person name="Bork P."/>
            <person name="Lim W.A."/>
            <person name="Manning G."/>
            <person name="Miller W.T."/>
            <person name="McGinnis W."/>
            <person name="Shapiro H."/>
            <person name="Tjian R."/>
            <person name="Grigoriev I.V."/>
            <person name="Rokhsar D."/>
        </authorList>
    </citation>
    <scope>NUCLEOTIDE SEQUENCE [LARGE SCALE GENOMIC DNA]</scope>
    <source>
        <strain evidence="3">MX1 / ATCC 50154</strain>
    </source>
</reference>
<keyword evidence="3" id="KW-1185">Reference proteome</keyword>
<evidence type="ECO:0000256" key="1">
    <source>
        <dbReference type="SAM" id="MobiDB-lite"/>
    </source>
</evidence>
<dbReference type="RefSeq" id="XP_001751166.1">
    <property type="nucleotide sequence ID" value="XM_001751114.1"/>
</dbReference>
<dbReference type="KEGG" id="mbr:MONBRDRAFT_13222"/>
<dbReference type="GeneID" id="5896427"/>
<dbReference type="EMBL" id="CH991708">
    <property type="protein sequence ID" value="EDQ84022.1"/>
    <property type="molecule type" value="Genomic_DNA"/>
</dbReference>
<gene>
    <name evidence="2" type="ORF">MONBRDRAFT_13222</name>
</gene>
<evidence type="ECO:0000313" key="3">
    <source>
        <dbReference type="Proteomes" id="UP000001357"/>
    </source>
</evidence>
<dbReference type="AlphaFoldDB" id="A9VEL9"/>
<evidence type="ECO:0000313" key="2">
    <source>
        <dbReference type="EMBL" id="EDQ84022.1"/>
    </source>
</evidence>
<dbReference type="InParanoid" id="A9VEL9"/>
<proteinExistence type="predicted"/>
<feature type="region of interest" description="Disordered" evidence="1">
    <location>
        <begin position="30"/>
        <end position="78"/>
    </location>
</feature>
<dbReference type="Proteomes" id="UP000001357">
    <property type="component" value="Unassembled WGS sequence"/>
</dbReference>
<feature type="compositionally biased region" description="Basic and acidic residues" evidence="1">
    <location>
        <begin position="44"/>
        <end position="60"/>
    </location>
</feature>
<sequence length="144" mass="16282">MTKHRSSELHRTHQSSGWRIRAEACRSELGLSDSRSDLNMSKHRSSELQRTHQSSNERMRTRAGGSEQRLADPSSGWRISAEACRSELGLPDARSDLDMWKHRSSELHRTHQSPTGRMRTRAGGSEQRLADPSSGYPMPDQIST</sequence>
<feature type="region of interest" description="Disordered" evidence="1">
    <location>
        <begin position="101"/>
        <end position="144"/>
    </location>
</feature>
<name>A9VEL9_MONBE</name>
<accession>A9VEL9</accession>
<organism evidence="2 3">
    <name type="scientific">Monosiga brevicollis</name>
    <name type="common">Choanoflagellate</name>
    <dbReference type="NCBI Taxonomy" id="81824"/>
    <lineage>
        <taxon>Eukaryota</taxon>
        <taxon>Choanoflagellata</taxon>
        <taxon>Craspedida</taxon>
        <taxon>Salpingoecidae</taxon>
        <taxon>Monosiga</taxon>
    </lineage>
</organism>